<proteinExistence type="predicted"/>
<protein>
    <submittedName>
        <fullName evidence="2">Uncharacterized protein</fullName>
    </submittedName>
</protein>
<keyword evidence="1" id="KW-0812">Transmembrane</keyword>
<accession>A0ABQ3YPD4</accession>
<gene>
    <name evidence="2" type="ORF">Adu01nite_07910</name>
</gene>
<evidence type="ECO:0000313" key="3">
    <source>
        <dbReference type="Proteomes" id="UP000637628"/>
    </source>
</evidence>
<keyword evidence="3" id="KW-1185">Reference proteome</keyword>
<keyword evidence="1" id="KW-1133">Transmembrane helix</keyword>
<feature type="transmembrane region" description="Helical" evidence="1">
    <location>
        <begin position="115"/>
        <end position="132"/>
    </location>
</feature>
<evidence type="ECO:0000313" key="2">
    <source>
        <dbReference type="EMBL" id="GID99440.1"/>
    </source>
</evidence>
<dbReference type="EMBL" id="BOML01000006">
    <property type="protein sequence ID" value="GID99440.1"/>
    <property type="molecule type" value="Genomic_DNA"/>
</dbReference>
<comment type="caution">
    <text evidence="2">The sequence shown here is derived from an EMBL/GenBank/DDBJ whole genome shotgun (WGS) entry which is preliminary data.</text>
</comment>
<dbReference type="Proteomes" id="UP000637628">
    <property type="component" value="Unassembled WGS sequence"/>
</dbReference>
<keyword evidence="1" id="KW-0472">Membrane</keyword>
<name>A0ABQ3YPD4_9ACTN</name>
<feature type="transmembrane region" description="Helical" evidence="1">
    <location>
        <begin position="6"/>
        <end position="30"/>
    </location>
</feature>
<evidence type="ECO:0000256" key="1">
    <source>
        <dbReference type="SAM" id="Phobius"/>
    </source>
</evidence>
<reference evidence="2 3" key="1">
    <citation type="submission" date="2021-01" db="EMBL/GenBank/DDBJ databases">
        <title>Whole genome shotgun sequence of Actinoplanes durhamensis NBRC 14914.</title>
        <authorList>
            <person name="Komaki H."/>
            <person name="Tamura T."/>
        </authorList>
    </citation>
    <scope>NUCLEOTIDE SEQUENCE [LARGE SCALE GENOMIC DNA]</scope>
    <source>
        <strain evidence="2 3">NBRC 14914</strain>
    </source>
</reference>
<feature type="transmembrane region" description="Helical" evidence="1">
    <location>
        <begin position="42"/>
        <end position="62"/>
    </location>
</feature>
<organism evidence="2 3">
    <name type="scientific">Paractinoplanes durhamensis</name>
    <dbReference type="NCBI Taxonomy" id="113563"/>
    <lineage>
        <taxon>Bacteria</taxon>
        <taxon>Bacillati</taxon>
        <taxon>Actinomycetota</taxon>
        <taxon>Actinomycetes</taxon>
        <taxon>Micromonosporales</taxon>
        <taxon>Micromonosporaceae</taxon>
        <taxon>Paractinoplanes</taxon>
    </lineage>
</organism>
<sequence length="144" mass="15468">MGGLTWVLVATHGPTDLAVGLVLVAAGLVLLMPHRIRLPRRLTALVMAGFGLFGTAAGLVALTERTCCAYAYIADRGWPYTWLQRAAIADDPQVARRLADSADWTVDLVSLTTNLLLWAYTGMLLVVVGVLVRRARSGRAVPQA</sequence>